<sequence length="463" mass="50314">MNDSPTNSRLLGEAETTILEGRRAVAGARAEEQRGADPRPPPSSRQGAPTSRRAAPPARPSEDVAAVYLQEISGSAPLSRELEVELGRRIESAERAMIEAWVASPVALRALAALADELRAGRVDMSDLLLNADGGDAPSDATSVTMARLLGLARSLAEAGRTETSGQRARAALSSGLSDVRLGPLVEERIERALRAAIPAVDGRGREAIEGTLSAMRVAGRAAAEARAEMVRANLRLVAAAARQLRHRGVPLLDLIQEGNLGLIRAAEKFDYRRGYRFSTYAMWWIKQALSRALLYQGQVIRVPVHIAETRRRALQARRELEQEHAREAAPEEVAERSGLSMEKLQTLREVALPPVYLDAPVGDDDGARQGDFFASEGAAPDELLVHRRLHAQVSALLEALTPRERDVLRLRFGLDGGQPHTLAEIGGMFSVSRERVRQIEESALSKLRTLSRRQALETPLGG</sequence>
<reference evidence="9 10" key="1">
    <citation type="submission" date="2023-01" db="EMBL/GenBank/DDBJ databases">
        <title>Minimal conservation of predation-associated metabolite biosynthetic gene clusters underscores biosynthetic potential of Myxococcota including descriptions for ten novel species: Archangium lansinium sp. nov., Myxococcus landrumus sp. nov., Nannocystis bai.</title>
        <authorList>
            <person name="Ahearne A."/>
            <person name="Stevens C."/>
            <person name="Dowd S."/>
        </authorList>
    </citation>
    <scope>NUCLEOTIDE SEQUENCE [LARGE SCALE GENOMIC DNA]</scope>
    <source>
        <strain evidence="9 10">WIWO2</strain>
    </source>
</reference>
<feature type="region of interest" description="Disordered" evidence="6">
    <location>
        <begin position="1"/>
        <end position="61"/>
    </location>
</feature>
<comment type="function">
    <text evidence="5">Sigma factors are initiation factors that promote the attachment of RNA polymerase to specific initiation sites and are then released.</text>
</comment>
<dbReference type="InterPro" id="IPR007630">
    <property type="entry name" value="RNA_pol_sigma70_r4"/>
</dbReference>
<gene>
    <name evidence="9" type="ORF">POL72_46950</name>
</gene>
<dbReference type="Gene3D" id="1.20.120.1810">
    <property type="match status" value="1"/>
</dbReference>
<evidence type="ECO:0000256" key="4">
    <source>
        <dbReference type="ARBA" id="ARBA00023163"/>
    </source>
</evidence>
<dbReference type="PROSITE" id="PS00716">
    <property type="entry name" value="SIGMA70_2"/>
    <property type="match status" value="1"/>
</dbReference>
<dbReference type="PROSITE" id="PS00715">
    <property type="entry name" value="SIGMA70_1"/>
    <property type="match status" value="1"/>
</dbReference>
<protein>
    <recommendedName>
        <fullName evidence="5">RNA polymerase sigma factor</fullName>
    </recommendedName>
</protein>
<evidence type="ECO:0000256" key="3">
    <source>
        <dbReference type="ARBA" id="ARBA00023125"/>
    </source>
</evidence>
<dbReference type="InterPro" id="IPR013324">
    <property type="entry name" value="RNA_pol_sigma_r3/r4-like"/>
</dbReference>
<evidence type="ECO:0000256" key="5">
    <source>
        <dbReference type="RuleBase" id="RU362124"/>
    </source>
</evidence>
<comment type="similarity">
    <text evidence="5">Belongs to the sigma-70 factor family.</text>
</comment>
<keyword evidence="10" id="KW-1185">Reference proteome</keyword>
<dbReference type="InterPro" id="IPR036388">
    <property type="entry name" value="WH-like_DNA-bd_sf"/>
</dbReference>
<dbReference type="InterPro" id="IPR000943">
    <property type="entry name" value="RNA_pol_sigma70"/>
</dbReference>
<dbReference type="Gene3D" id="1.10.10.10">
    <property type="entry name" value="Winged helix-like DNA-binding domain superfamily/Winged helix DNA-binding domain"/>
    <property type="match status" value="2"/>
</dbReference>
<dbReference type="Pfam" id="PF04539">
    <property type="entry name" value="Sigma70_r3"/>
    <property type="match status" value="1"/>
</dbReference>
<dbReference type="Pfam" id="PF04545">
    <property type="entry name" value="Sigma70_r4"/>
    <property type="match status" value="1"/>
</dbReference>
<dbReference type="InterPro" id="IPR050239">
    <property type="entry name" value="Sigma-70_RNA_pol_init_factors"/>
</dbReference>
<dbReference type="NCBIfam" id="TIGR02937">
    <property type="entry name" value="sigma70-ECF"/>
    <property type="match status" value="1"/>
</dbReference>
<keyword evidence="4 5" id="KW-0804">Transcription</keyword>
<evidence type="ECO:0000256" key="1">
    <source>
        <dbReference type="ARBA" id="ARBA00023015"/>
    </source>
</evidence>
<dbReference type="Pfam" id="PF04542">
    <property type="entry name" value="Sigma70_r2"/>
    <property type="match status" value="1"/>
</dbReference>
<evidence type="ECO:0000259" key="7">
    <source>
        <dbReference type="PROSITE" id="PS00715"/>
    </source>
</evidence>
<feature type="domain" description="RNA polymerase sigma-70" evidence="7">
    <location>
        <begin position="254"/>
        <end position="267"/>
    </location>
</feature>
<keyword evidence="2 5" id="KW-0731">Sigma factor</keyword>
<dbReference type="PRINTS" id="PR00046">
    <property type="entry name" value="SIGMA70FCT"/>
</dbReference>
<evidence type="ECO:0000256" key="2">
    <source>
        <dbReference type="ARBA" id="ARBA00023082"/>
    </source>
</evidence>
<dbReference type="PANTHER" id="PTHR30603">
    <property type="entry name" value="RNA POLYMERASE SIGMA FACTOR RPO"/>
    <property type="match status" value="1"/>
</dbReference>
<feature type="domain" description="RNA polymerase sigma-70" evidence="8">
    <location>
        <begin position="422"/>
        <end position="448"/>
    </location>
</feature>
<proteinExistence type="inferred from homology"/>
<evidence type="ECO:0000313" key="10">
    <source>
        <dbReference type="Proteomes" id="UP001217485"/>
    </source>
</evidence>
<evidence type="ECO:0000259" key="8">
    <source>
        <dbReference type="PROSITE" id="PS00716"/>
    </source>
</evidence>
<organism evidence="9 10">
    <name type="scientific">Sorangium atrum</name>
    <dbReference type="NCBI Taxonomy" id="2995308"/>
    <lineage>
        <taxon>Bacteria</taxon>
        <taxon>Pseudomonadati</taxon>
        <taxon>Myxococcota</taxon>
        <taxon>Polyangia</taxon>
        <taxon>Polyangiales</taxon>
        <taxon>Polyangiaceae</taxon>
        <taxon>Sorangium</taxon>
    </lineage>
</organism>
<dbReference type="InterPro" id="IPR014284">
    <property type="entry name" value="RNA_pol_sigma-70_dom"/>
</dbReference>
<accession>A0ABT5CFX1</accession>
<dbReference type="SUPFAM" id="SSF88946">
    <property type="entry name" value="Sigma2 domain of RNA polymerase sigma factors"/>
    <property type="match status" value="1"/>
</dbReference>
<dbReference type="InterPro" id="IPR007624">
    <property type="entry name" value="RNA_pol_sigma70_r3"/>
</dbReference>
<dbReference type="PANTHER" id="PTHR30603:SF47">
    <property type="entry name" value="RNA POLYMERASE SIGMA FACTOR SIGD, CHLOROPLASTIC"/>
    <property type="match status" value="1"/>
</dbReference>
<dbReference type="InterPro" id="IPR007627">
    <property type="entry name" value="RNA_pol_sigma70_r2"/>
</dbReference>
<dbReference type="SUPFAM" id="SSF88659">
    <property type="entry name" value="Sigma3 and sigma4 domains of RNA polymerase sigma factors"/>
    <property type="match status" value="2"/>
</dbReference>
<dbReference type="Proteomes" id="UP001217485">
    <property type="component" value="Unassembled WGS sequence"/>
</dbReference>
<dbReference type="InterPro" id="IPR013325">
    <property type="entry name" value="RNA_pol_sigma_r2"/>
</dbReference>
<dbReference type="EMBL" id="JAQNDK010000006">
    <property type="protein sequence ID" value="MDC0685335.1"/>
    <property type="molecule type" value="Genomic_DNA"/>
</dbReference>
<name>A0ABT5CFX1_9BACT</name>
<keyword evidence="3 5" id="KW-0238">DNA-binding</keyword>
<dbReference type="CDD" id="cd06171">
    <property type="entry name" value="Sigma70_r4"/>
    <property type="match status" value="1"/>
</dbReference>
<evidence type="ECO:0000313" key="9">
    <source>
        <dbReference type="EMBL" id="MDC0685335.1"/>
    </source>
</evidence>
<comment type="caution">
    <text evidence="9">The sequence shown here is derived from an EMBL/GenBank/DDBJ whole genome shotgun (WGS) entry which is preliminary data.</text>
</comment>
<evidence type="ECO:0000256" key="6">
    <source>
        <dbReference type="SAM" id="MobiDB-lite"/>
    </source>
</evidence>
<keyword evidence="1 5" id="KW-0805">Transcription regulation</keyword>
<dbReference type="RefSeq" id="WP_272103554.1">
    <property type="nucleotide sequence ID" value="NZ_JAQNDK010000006.1"/>
</dbReference>